<comment type="similarity">
    <text evidence="7">Belongs to the binding-protein-dependent transport system permease family.</text>
</comment>
<keyword evidence="4 7" id="KW-0812">Transmembrane</keyword>
<dbReference type="PANTHER" id="PTHR30614">
    <property type="entry name" value="MEMBRANE COMPONENT OF AMINO ACID ABC TRANSPORTER"/>
    <property type="match status" value="1"/>
</dbReference>
<accession>A0A2U1TE36</accession>
<feature type="domain" description="ABC transmembrane type-1" evidence="8">
    <location>
        <begin position="77"/>
        <end position="263"/>
    </location>
</feature>
<dbReference type="Gene3D" id="1.10.3720.10">
    <property type="entry name" value="MetI-like"/>
    <property type="match status" value="1"/>
</dbReference>
<keyword evidence="3" id="KW-1003">Cell membrane</keyword>
<evidence type="ECO:0000256" key="1">
    <source>
        <dbReference type="ARBA" id="ARBA00004651"/>
    </source>
</evidence>
<dbReference type="InterPro" id="IPR035906">
    <property type="entry name" value="MetI-like_sf"/>
</dbReference>
<dbReference type="SUPFAM" id="SSF161098">
    <property type="entry name" value="MetI-like"/>
    <property type="match status" value="1"/>
</dbReference>
<dbReference type="Proteomes" id="UP000244962">
    <property type="component" value="Unassembled WGS sequence"/>
</dbReference>
<feature type="transmembrane region" description="Helical" evidence="7">
    <location>
        <begin position="81"/>
        <end position="101"/>
    </location>
</feature>
<dbReference type="EMBL" id="QEFB01000006">
    <property type="protein sequence ID" value="PWC07151.1"/>
    <property type="molecule type" value="Genomic_DNA"/>
</dbReference>
<feature type="transmembrane region" description="Helical" evidence="7">
    <location>
        <begin position="198"/>
        <end position="220"/>
    </location>
</feature>
<evidence type="ECO:0000256" key="6">
    <source>
        <dbReference type="ARBA" id="ARBA00023136"/>
    </source>
</evidence>
<comment type="caution">
    <text evidence="9">The sequence shown here is derived from an EMBL/GenBank/DDBJ whole genome shotgun (WGS) entry which is preliminary data.</text>
</comment>
<dbReference type="InterPro" id="IPR010065">
    <property type="entry name" value="AA_ABC_transptr_permease_3TM"/>
</dbReference>
<evidence type="ECO:0000256" key="2">
    <source>
        <dbReference type="ARBA" id="ARBA00022448"/>
    </source>
</evidence>
<keyword evidence="2 7" id="KW-0813">Transport</keyword>
<dbReference type="GO" id="GO:0022857">
    <property type="term" value="F:transmembrane transporter activity"/>
    <property type="evidence" value="ECO:0007669"/>
    <property type="project" value="InterPro"/>
</dbReference>
<keyword evidence="6 7" id="KW-0472">Membrane</keyword>
<dbReference type="RefSeq" id="WP_108962760.1">
    <property type="nucleotide sequence ID" value="NZ_QEFB01000006.1"/>
</dbReference>
<reference evidence="10" key="1">
    <citation type="submission" date="2018-04" db="EMBL/GenBank/DDBJ databases">
        <authorList>
            <person name="Liu S."/>
            <person name="Wang Z."/>
            <person name="Li J."/>
        </authorList>
    </citation>
    <scope>NUCLEOTIDE SEQUENCE [LARGE SCALE GENOMIC DNA]</scope>
    <source>
        <strain evidence="10">622</strain>
    </source>
</reference>
<keyword evidence="10" id="KW-1185">Reference proteome</keyword>
<dbReference type="InterPro" id="IPR043429">
    <property type="entry name" value="ArtM/GltK/GlnP/TcyL/YhdX-like"/>
</dbReference>
<dbReference type="CDD" id="cd06261">
    <property type="entry name" value="TM_PBP2"/>
    <property type="match status" value="1"/>
</dbReference>
<gene>
    <name evidence="9" type="ORF">DF223_07670</name>
</gene>
<evidence type="ECO:0000256" key="7">
    <source>
        <dbReference type="RuleBase" id="RU363032"/>
    </source>
</evidence>
<evidence type="ECO:0000259" key="8">
    <source>
        <dbReference type="PROSITE" id="PS50928"/>
    </source>
</evidence>
<proteinExistence type="inferred from homology"/>
<organism evidence="9 10">
    <name type="scientific">Mycetocola zhujimingii</name>
    <dbReference type="NCBI Taxonomy" id="2079792"/>
    <lineage>
        <taxon>Bacteria</taxon>
        <taxon>Bacillati</taxon>
        <taxon>Actinomycetota</taxon>
        <taxon>Actinomycetes</taxon>
        <taxon>Micrococcales</taxon>
        <taxon>Microbacteriaceae</taxon>
        <taxon>Mycetocola</taxon>
    </lineage>
</organism>
<name>A0A2U1TE36_9MICO</name>
<evidence type="ECO:0000313" key="9">
    <source>
        <dbReference type="EMBL" id="PWC07151.1"/>
    </source>
</evidence>
<dbReference type="AlphaFoldDB" id="A0A2U1TE36"/>
<sequence length="313" mass="33650">MSGSVLFDAPGPKARRLSLIVSIVVGILILAGLYWIYSILAAPRPSSGGVVLPGMFDPSRWDIFSDPEVWTFIGTGVLNTLRAAGAAAVLALVLGVIFALLRTAKTAWIRVPTTVVLEFVRGMPVLLMMLFILLGFSSGAYLAVVLALGLYNGAIIGEALRAGLASLPRGQREAGLSLGMRELQTRMLIEFPQAFRQMLPVIVAQLVVLLKDTSLGFIVGYPELLRATMNNLASFYGNRYLFSLFAVTFVIYLIMNLSLSWVARWLSKHTDSASRGGRGRKGGKPVDVDPAIVIAQASAAARQSESRQGGNPI</sequence>
<dbReference type="GO" id="GO:0006865">
    <property type="term" value="P:amino acid transport"/>
    <property type="evidence" value="ECO:0007669"/>
    <property type="project" value="TreeGrafter"/>
</dbReference>
<evidence type="ECO:0000256" key="3">
    <source>
        <dbReference type="ARBA" id="ARBA00022475"/>
    </source>
</evidence>
<dbReference type="NCBIfam" id="TIGR01726">
    <property type="entry name" value="HEQRo_perm_3TM"/>
    <property type="match status" value="1"/>
</dbReference>
<feature type="transmembrane region" description="Helical" evidence="7">
    <location>
        <begin position="113"/>
        <end position="134"/>
    </location>
</feature>
<feature type="transmembrane region" description="Helical" evidence="7">
    <location>
        <begin position="17"/>
        <end position="37"/>
    </location>
</feature>
<feature type="transmembrane region" description="Helical" evidence="7">
    <location>
        <begin position="240"/>
        <end position="262"/>
    </location>
</feature>
<evidence type="ECO:0000256" key="4">
    <source>
        <dbReference type="ARBA" id="ARBA00022692"/>
    </source>
</evidence>
<keyword evidence="5 7" id="KW-1133">Transmembrane helix</keyword>
<dbReference type="PANTHER" id="PTHR30614:SF21">
    <property type="entry name" value="AMINO ACID ABC TRANSPORTER PERMEASE"/>
    <property type="match status" value="1"/>
</dbReference>
<dbReference type="Pfam" id="PF00528">
    <property type="entry name" value="BPD_transp_1"/>
    <property type="match status" value="1"/>
</dbReference>
<evidence type="ECO:0000313" key="10">
    <source>
        <dbReference type="Proteomes" id="UP000244962"/>
    </source>
</evidence>
<protein>
    <submittedName>
        <fullName evidence="9">Polar amino acid ABC transporter permease</fullName>
    </submittedName>
</protein>
<dbReference type="GO" id="GO:0043190">
    <property type="term" value="C:ATP-binding cassette (ABC) transporter complex"/>
    <property type="evidence" value="ECO:0007669"/>
    <property type="project" value="InterPro"/>
</dbReference>
<dbReference type="InterPro" id="IPR000515">
    <property type="entry name" value="MetI-like"/>
</dbReference>
<evidence type="ECO:0000256" key="5">
    <source>
        <dbReference type="ARBA" id="ARBA00022989"/>
    </source>
</evidence>
<comment type="subcellular location">
    <subcellularLocation>
        <location evidence="1 7">Cell membrane</location>
        <topology evidence="1 7">Multi-pass membrane protein</topology>
    </subcellularLocation>
</comment>
<dbReference type="PROSITE" id="PS50928">
    <property type="entry name" value="ABC_TM1"/>
    <property type="match status" value="1"/>
</dbReference>